<keyword evidence="3 5" id="KW-0732">Signal</keyword>
<evidence type="ECO:0000256" key="3">
    <source>
        <dbReference type="ARBA" id="ARBA00022729"/>
    </source>
</evidence>
<evidence type="ECO:0000313" key="6">
    <source>
        <dbReference type="EMBL" id="OAY51032.1"/>
    </source>
</evidence>
<dbReference type="SUPFAM" id="SSF53474">
    <property type="entry name" value="alpha/beta-Hydrolases"/>
    <property type="match status" value="1"/>
</dbReference>
<evidence type="ECO:0000256" key="5">
    <source>
        <dbReference type="SAM" id="SignalP"/>
    </source>
</evidence>
<proteinExistence type="inferred from homology"/>
<dbReference type="PANTHER" id="PTHR11802:SF477">
    <property type="entry name" value="CARBOXYPEPTIDASE, PUTATIVE-RELATED"/>
    <property type="match status" value="1"/>
</dbReference>
<dbReference type="GO" id="GO:0004185">
    <property type="term" value="F:serine-type carboxypeptidase activity"/>
    <property type="evidence" value="ECO:0007669"/>
    <property type="project" value="InterPro"/>
</dbReference>
<gene>
    <name evidence="6" type="ORF">MANES_05G182600v8</name>
</gene>
<evidence type="ECO:0000256" key="2">
    <source>
        <dbReference type="ARBA" id="ARBA00022525"/>
    </source>
</evidence>
<name>A0A2C9VXF9_MANES</name>
<comment type="caution">
    <text evidence="6">The sequence shown here is derived from an EMBL/GenBank/DDBJ whole genome shotgun (WGS) entry which is preliminary data.</text>
</comment>
<dbReference type="InterPro" id="IPR001563">
    <property type="entry name" value="Peptidase_S10"/>
</dbReference>
<dbReference type="InterPro" id="IPR029058">
    <property type="entry name" value="AB_hydrolase_fold"/>
</dbReference>
<dbReference type="EMBL" id="CM004391">
    <property type="protein sequence ID" value="OAY51032.1"/>
    <property type="molecule type" value="Genomic_DNA"/>
</dbReference>
<dbReference type="GO" id="GO:0006508">
    <property type="term" value="P:proteolysis"/>
    <property type="evidence" value="ECO:0007669"/>
    <property type="project" value="InterPro"/>
</dbReference>
<evidence type="ECO:0000256" key="1">
    <source>
        <dbReference type="ARBA" id="ARBA00009431"/>
    </source>
</evidence>
<sequence>MLSFIRESGRPKSMENLWILAVLLFHFGLGLAASHSTVNYLPGFRGPLPFELQTGYVGVDKSEDVQLFYYFIKSEGNPKEDPLLLWLTGGPGCSGLSCLLFEIGPVAVEVVEYNGSLPTLTLNTHSWTQVASIIFIDMPVGTGFSYARTQLASHSSDLMQVRQAIEFLRKWLRDHPEFISNPIYISGDSYSGKTIPAITQQISEENEKGMEPLVNLKGYIIGNGVTDSSFDSNSKIPYAHGMSLISEELYESLKRSCGEEYVDIDPSNTECLKHMQEFNEDLSGIFPNHILEPICAFASPKPFELFEKTRSRSFGDNSKDILQIDPFPTIGCRSYGYLLSYIWVNDKSVREALHIREGTVKHWLRCNYGISYTNDMPSSIKYHLYLSKKGYRSLIYSGDHDMIVPFLGTQGWIRSLNYSIVNDWRPWLVEGQIAGYTRTYSNRMTFATVKNGGHTAPEYKPAECIAMLKRWISEKPL</sequence>
<dbReference type="PRINTS" id="PR00724">
    <property type="entry name" value="CRBOXYPTASEC"/>
</dbReference>
<evidence type="ECO:0000256" key="4">
    <source>
        <dbReference type="ARBA" id="ARBA00023180"/>
    </source>
</evidence>
<feature type="chain" id="PRO_5012519391" evidence="5">
    <location>
        <begin position="33"/>
        <end position="477"/>
    </location>
</feature>
<protein>
    <submittedName>
        <fullName evidence="6">Uncharacterized protein</fullName>
    </submittedName>
</protein>
<feature type="signal peptide" evidence="5">
    <location>
        <begin position="1"/>
        <end position="32"/>
    </location>
</feature>
<accession>A0A2C9VXF9</accession>
<dbReference type="Gene3D" id="3.40.50.1820">
    <property type="entry name" value="alpha/beta hydrolase"/>
    <property type="match status" value="1"/>
</dbReference>
<dbReference type="PANTHER" id="PTHR11802">
    <property type="entry name" value="SERINE PROTEASE FAMILY S10 SERINE CARBOXYPEPTIDASE"/>
    <property type="match status" value="1"/>
</dbReference>
<dbReference type="Pfam" id="PF00450">
    <property type="entry name" value="Peptidase_S10"/>
    <property type="match status" value="1"/>
</dbReference>
<organism evidence="6 7">
    <name type="scientific">Manihot esculenta</name>
    <name type="common">Cassava</name>
    <name type="synonym">Jatropha manihot</name>
    <dbReference type="NCBI Taxonomy" id="3983"/>
    <lineage>
        <taxon>Eukaryota</taxon>
        <taxon>Viridiplantae</taxon>
        <taxon>Streptophyta</taxon>
        <taxon>Embryophyta</taxon>
        <taxon>Tracheophyta</taxon>
        <taxon>Spermatophyta</taxon>
        <taxon>Magnoliopsida</taxon>
        <taxon>eudicotyledons</taxon>
        <taxon>Gunneridae</taxon>
        <taxon>Pentapetalae</taxon>
        <taxon>rosids</taxon>
        <taxon>fabids</taxon>
        <taxon>Malpighiales</taxon>
        <taxon>Euphorbiaceae</taxon>
        <taxon>Crotonoideae</taxon>
        <taxon>Manihoteae</taxon>
        <taxon>Manihot</taxon>
    </lineage>
</organism>
<dbReference type="GO" id="GO:0019748">
    <property type="term" value="P:secondary metabolic process"/>
    <property type="evidence" value="ECO:0000318"/>
    <property type="project" value="GO_Central"/>
</dbReference>
<dbReference type="Gene3D" id="3.40.50.12670">
    <property type="match status" value="1"/>
</dbReference>
<dbReference type="AlphaFoldDB" id="A0A2C9VXF9"/>
<dbReference type="Gramene" id="Manes.05G182600.1.v8.1">
    <property type="protein sequence ID" value="Manes.05G182600.1.v8.1.CDS"/>
    <property type="gene ID" value="Manes.05G182600.v8.1"/>
</dbReference>
<comment type="similarity">
    <text evidence="1">Belongs to the peptidase S10 family.</text>
</comment>
<dbReference type="FunFam" id="3.40.50.1820:FF:000148">
    <property type="entry name" value="Serine carboxypeptidase-like 11"/>
    <property type="match status" value="1"/>
</dbReference>
<keyword evidence="7" id="KW-1185">Reference proteome</keyword>
<keyword evidence="2" id="KW-0964">Secreted</keyword>
<dbReference type="GO" id="GO:0016752">
    <property type="term" value="F:sinapoyltransferase activity"/>
    <property type="evidence" value="ECO:0007669"/>
    <property type="project" value="UniProtKB-ARBA"/>
</dbReference>
<reference evidence="7" key="1">
    <citation type="journal article" date="2016" name="Nat. Biotechnol.">
        <title>Sequencing wild and cultivated cassava and related species reveals extensive interspecific hybridization and genetic diversity.</title>
        <authorList>
            <person name="Bredeson J.V."/>
            <person name="Lyons J.B."/>
            <person name="Prochnik S.E."/>
            <person name="Wu G.A."/>
            <person name="Ha C.M."/>
            <person name="Edsinger-Gonzales E."/>
            <person name="Grimwood J."/>
            <person name="Schmutz J."/>
            <person name="Rabbi I.Y."/>
            <person name="Egesi C."/>
            <person name="Nauluvula P."/>
            <person name="Lebot V."/>
            <person name="Ndunguru J."/>
            <person name="Mkamilo G."/>
            <person name="Bart R.S."/>
            <person name="Setter T.L."/>
            <person name="Gleadow R.M."/>
            <person name="Kulakow P."/>
            <person name="Ferguson M.E."/>
            <person name="Rounsley S."/>
            <person name="Rokhsar D.S."/>
        </authorList>
    </citation>
    <scope>NUCLEOTIDE SEQUENCE [LARGE SCALE GENOMIC DNA]</scope>
    <source>
        <strain evidence="7">cv. AM560-2</strain>
    </source>
</reference>
<dbReference type="OrthoDB" id="443318at2759"/>
<evidence type="ECO:0000313" key="7">
    <source>
        <dbReference type="Proteomes" id="UP000091857"/>
    </source>
</evidence>
<keyword evidence="4" id="KW-0325">Glycoprotein</keyword>
<dbReference type="Proteomes" id="UP000091857">
    <property type="component" value="Chromosome 5"/>
</dbReference>
<dbReference type="GO" id="GO:0016747">
    <property type="term" value="F:acyltransferase activity, transferring groups other than amino-acyl groups"/>
    <property type="evidence" value="ECO:0000318"/>
    <property type="project" value="GO_Central"/>
</dbReference>
<dbReference type="FunFam" id="3.40.50.12670:FF:000001">
    <property type="entry name" value="Carboxypeptidase"/>
    <property type="match status" value="1"/>
</dbReference>